<dbReference type="RefSeq" id="WP_164356031.1">
    <property type="nucleotide sequence ID" value="NZ_JAAGME010000145.1"/>
</dbReference>
<name>A0A6N9V4G8_STRMI</name>
<gene>
    <name evidence="2" type="ORF">G3I39_02565</name>
</gene>
<dbReference type="AlphaFoldDB" id="A0A6N9V4G8"/>
<organism evidence="2 3">
    <name type="scientific">Streptomyces microflavus</name>
    <name type="common">Streptomyces lipmanii</name>
    <dbReference type="NCBI Taxonomy" id="1919"/>
    <lineage>
        <taxon>Bacteria</taxon>
        <taxon>Bacillati</taxon>
        <taxon>Actinomycetota</taxon>
        <taxon>Actinomycetes</taxon>
        <taxon>Kitasatosporales</taxon>
        <taxon>Streptomycetaceae</taxon>
        <taxon>Streptomyces</taxon>
    </lineage>
</organism>
<dbReference type="Proteomes" id="UP000471648">
    <property type="component" value="Unassembled WGS sequence"/>
</dbReference>
<evidence type="ECO:0000313" key="2">
    <source>
        <dbReference type="EMBL" id="NEB65959.1"/>
    </source>
</evidence>
<proteinExistence type="predicted"/>
<feature type="domain" description="PAC" evidence="1">
    <location>
        <begin position="19"/>
        <end position="71"/>
    </location>
</feature>
<dbReference type="EMBL" id="JAAGME010000145">
    <property type="protein sequence ID" value="NEB65959.1"/>
    <property type="molecule type" value="Genomic_DNA"/>
</dbReference>
<dbReference type="SUPFAM" id="SSF55785">
    <property type="entry name" value="PYP-like sensor domain (PAS domain)"/>
    <property type="match status" value="1"/>
</dbReference>
<comment type="caution">
    <text evidence="2">The sequence shown here is derived from an EMBL/GenBank/DDBJ whole genome shotgun (WGS) entry which is preliminary data.</text>
</comment>
<protein>
    <submittedName>
        <fullName evidence="2">PAS domain-containing protein</fullName>
    </submittedName>
</protein>
<sequence>GRRLDEIVAEALKEGAENYGAYFRMRLRDGALRWTHTQGYIRRDEEGRPVRIVGLIRDATQELNDTTARSRR</sequence>
<evidence type="ECO:0000313" key="3">
    <source>
        <dbReference type="Proteomes" id="UP000471648"/>
    </source>
</evidence>
<evidence type="ECO:0000259" key="1">
    <source>
        <dbReference type="PROSITE" id="PS50113"/>
    </source>
</evidence>
<dbReference type="SMART" id="SM00086">
    <property type="entry name" value="PAC"/>
    <property type="match status" value="1"/>
</dbReference>
<feature type="non-terminal residue" evidence="2">
    <location>
        <position position="72"/>
    </location>
</feature>
<dbReference type="Gene3D" id="3.30.450.20">
    <property type="entry name" value="PAS domain"/>
    <property type="match status" value="1"/>
</dbReference>
<reference evidence="2 3" key="1">
    <citation type="submission" date="2020-01" db="EMBL/GenBank/DDBJ databases">
        <title>Insect and environment-associated Actinomycetes.</title>
        <authorList>
            <person name="Currrie C."/>
            <person name="Chevrette M."/>
            <person name="Carlson C."/>
            <person name="Stubbendieck R."/>
            <person name="Wendt-Pienkowski E."/>
        </authorList>
    </citation>
    <scope>NUCLEOTIDE SEQUENCE [LARGE SCALE GENOMIC DNA]</scope>
    <source>
        <strain evidence="2 3">SID14438</strain>
    </source>
</reference>
<dbReference type="Pfam" id="PF08447">
    <property type="entry name" value="PAS_3"/>
    <property type="match status" value="1"/>
</dbReference>
<dbReference type="InterPro" id="IPR035965">
    <property type="entry name" value="PAS-like_dom_sf"/>
</dbReference>
<dbReference type="InterPro" id="IPR000700">
    <property type="entry name" value="PAS-assoc_C"/>
</dbReference>
<dbReference type="InterPro" id="IPR013655">
    <property type="entry name" value="PAS_fold_3"/>
</dbReference>
<dbReference type="InterPro" id="IPR001610">
    <property type="entry name" value="PAC"/>
</dbReference>
<accession>A0A6N9V4G8</accession>
<feature type="non-terminal residue" evidence="2">
    <location>
        <position position="1"/>
    </location>
</feature>
<dbReference type="PROSITE" id="PS50113">
    <property type="entry name" value="PAC"/>
    <property type="match status" value="1"/>
</dbReference>